<dbReference type="AlphaFoldDB" id="A0A2P2NJZ5"/>
<evidence type="ECO:0000256" key="1">
    <source>
        <dbReference type="SAM" id="Phobius"/>
    </source>
</evidence>
<dbReference type="EMBL" id="GGEC01062226">
    <property type="protein sequence ID" value="MBX42710.1"/>
    <property type="molecule type" value="Transcribed_RNA"/>
</dbReference>
<organism evidence="2">
    <name type="scientific">Rhizophora mucronata</name>
    <name type="common">Asiatic mangrove</name>
    <dbReference type="NCBI Taxonomy" id="61149"/>
    <lineage>
        <taxon>Eukaryota</taxon>
        <taxon>Viridiplantae</taxon>
        <taxon>Streptophyta</taxon>
        <taxon>Embryophyta</taxon>
        <taxon>Tracheophyta</taxon>
        <taxon>Spermatophyta</taxon>
        <taxon>Magnoliopsida</taxon>
        <taxon>eudicotyledons</taxon>
        <taxon>Gunneridae</taxon>
        <taxon>Pentapetalae</taxon>
        <taxon>rosids</taxon>
        <taxon>fabids</taxon>
        <taxon>Malpighiales</taxon>
        <taxon>Rhizophoraceae</taxon>
        <taxon>Rhizophora</taxon>
    </lineage>
</organism>
<protein>
    <submittedName>
        <fullName evidence="2">Uncharacterized protein</fullName>
    </submittedName>
</protein>
<evidence type="ECO:0000313" key="2">
    <source>
        <dbReference type="EMBL" id="MBX42710.1"/>
    </source>
</evidence>
<accession>A0A2P2NJZ5</accession>
<reference evidence="2" key="1">
    <citation type="submission" date="2018-02" db="EMBL/GenBank/DDBJ databases">
        <title>Rhizophora mucronata_Transcriptome.</title>
        <authorList>
            <person name="Meera S.P."/>
            <person name="Sreeshan A."/>
            <person name="Augustine A."/>
        </authorList>
    </citation>
    <scope>NUCLEOTIDE SEQUENCE</scope>
    <source>
        <tissue evidence="2">Leaf</tissue>
    </source>
</reference>
<keyword evidence="1" id="KW-1133">Transmembrane helix</keyword>
<sequence length="41" mass="4776">MFSILSHTPDTKIVFCSSGGDGQAFFFSFFFFFFFWGIQFS</sequence>
<name>A0A2P2NJZ5_RHIMU</name>
<keyword evidence="1" id="KW-0472">Membrane</keyword>
<feature type="transmembrane region" description="Helical" evidence="1">
    <location>
        <begin position="20"/>
        <end position="38"/>
    </location>
</feature>
<proteinExistence type="predicted"/>
<keyword evidence="1" id="KW-0812">Transmembrane</keyword>